<proteinExistence type="predicted"/>
<feature type="domain" description="CHAD" evidence="1">
    <location>
        <begin position="10"/>
        <end position="254"/>
    </location>
</feature>
<dbReference type="InterPro" id="IPR007899">
    <property type="entry name" value="CHAD_dom"/>
</dbReference>
<gene>
    <name evidence="2" type="ORF">EHF44_05370</name>
</gene>
<dbReference type="KEGG" id="cpau:EHF44_05370"/>
<dbReference type="Pfam" id="PF05235">
    <property type="entry name" value="CHAD"/>
    <property type="match status" value="1"/>
</dbReference>
<accession>A0A3G8GXE7</accession>
<dbReference type="AlphaFoldDB" id="A0A3G8GXE7"/>
<dbReference type="SMART" id="SM00880">
    <property type="entry name" value="CHAD"/>
    <property type="match status" value="1"/>
</dbReference>
<dbReference type="PROSITE" id="PS51708">
    <property type="entry name" value="CHAD"/>
    <property type="match status" value="1"/>
</dbReference>
<evidence type="ECO:0000259" key="1">
    <source>
        <dbReference type="PROSITE" id="PS51708"/>
    </source>
</evidence>
<evidence type="ECO:0000313" key="3">
    <source>
        <dbReference type="Proteomes" id="UP000270411"/>
    </source>
</evidence>
<protein>
    <submittedName>
        <fullName evidence="2">CHAD domain-containing protein</fullName>
    </submittedName>
</protein>
<reference evidence="3" key="1">
    <citation type="submission" date="2018-11" db="EMBL/GenBank/DDBJ databases">
        <title>FDA dAtabase for Regulatory Grade micrObial Sequences (FDA-ARGOS): Supporting development and validation of Infectious Disease Dx tests.</title>
        <authorList>
            <person name="Goldberg B."/>
            <person name="Campos J."/>
            <person name="Tallon L."/>
            <person name="Sadzewicz L."/>
            <person name="Zhao X."/>
            <person name="Vavikolanu K."/>
            <person name="Mehta A."/>
            <person name="Aluvathingal J."/>
            <person name="Nadendla S."/>
            <person name="Geyer C."/>
            <person name="Nandy P."/>
            <person name="Yan Y."/>
            <person name="Sichtig H."/>
        </authorList>
    </citation>
    <scope>NUCLEOTIDE SEQUENCE [LARGE SCALE GENOMIC DNA]</scope>
    <source>
        <strain evidence="3">FDAARGOS_614</strain>
    </source>
</reference>
<sequence length="254" mass="28535">MSRPPELHRKMRPAAAFVALADAGLQAVHHHLDALQHRDEVEDVHDLRVAVRHLRAVTWAFGPVLPDSVKARWKQALHDVADAAGDVRDWDVFIAETLAPALAQQPANPVLAALIDTAQARRTTAHASMMTRLSRYRQAPLPTLKRDLAHLAARPSRGRMRTFGPRRIRKARADVRERARIARDGRTEHVHQLRIGNKRLRYAIEALSDVLPGRYRNKLRKKLVARQTELGAVIDGAVARRLMCECLGVDDPQA</sequence>
<dbReference type="Gene3D" id="1.40.20.10">
    <property type="entry name" value="CHAD domain"/>
    <property type="match status" value="1"/>
</dbReference>
<dbReference type="InterPro" id="IPR038186">
    <property type="entry name" value="CHAD_dom_sf"/>
</dbReference>
<dbReference type="EMBL" id="CP033969">
    <property type="protein sequence ID" value="AZG12913.1"/>
    <property type="molecule type" value="Genomic_DNA"/>
</dbReference>
<evidence type="ECO:0000313" key="2">
    <source>
        <dbReference type="EMBL" id="AZG12913.1"/>
    </source>
</evidence>
<dbReference type="OrthoDB" id="8925343at2"/>
<dbReference type="Proteomes" id="UP000270411">
    <property type="component" value="Chromosome 1"/>
</dbReference>
<dbReference type="RefSeq" id="WP_124682797.1">
    <property type="nucleotide sequence ID" value="NZ_CP033969.1"/>
</dbReference>
<dbReference type="PANTHER" id="PTHR39339">
    <property type="entry name" value="SLR1444 PROTEIN"/>
    <property type="match status" value="1"/>
</dbReference>
<organism evidence="2 3">
    <name type="scientific">Cupriavidus pauculus</name>
    <dbReference type="NCBI Taxonomy" id="82633"/>
    <lineage>
        <taxon>Bacteria</taxon>
        <taxon>Pseudomonadati</taxon>
        <taxon>Pseudomonadota</taxon>
        <taxon>Betaproteobacteria</taxon>
        <taxon>Burkholderiales</taxon>
        <taxon>Burkholderiaceae</taxon>
        <taxon>Cupriavidus</taxon>
    </lineage>
</organism>
<name>A0A3G8GXE7_9BURK</name>
<dbReference type="PANTHER" id="PTHR39339:SF1">
    <property type="entry name" value="CHAD DOMAIN-CONTAINING PROTEIN"/>
    <property type="match status" value="1"/>
</dbReference>